<dbReference type="EMBL" id="SMOL01000109">
    <property type="protein sequence ID" value="KAB2633992.1"/>
    <property type="molecule type" value="Genomic_DNA"/>
</dbReference>
<dbReference type="InterPro" id="IPR026960">
    <property type="entry name" value="RVT-Znf"/>
</dbReference>
<feature type="domain" description="Reverse transcriptase zinc-binding" evidence="2">
    <location>
        <begin position="3"/>
        <end position="52"/>
    </location>
</feature>
<reference evidence="3 4" key="2">
    <citation type="submission" date="2019-11" db="EMBL/GenBank/DDBJ databases">
        <title>A de novo genome assembly of a pear dwarfing rootstock.</title>
        <authorList>
            <person name="Wang F."/>
            <person name="Wang J."/>
            <person name="Li S."/>
            <person name="Zhang Y."/>
            <person name="Fang M."/>
            <person name="Ma L."/>
            <person name="Zhao Y."/>
            <person name="Jiang S."/>
        </authorList>
    </citation>
    <scope>NUCLEOTIDE SEQUENCE [LARGE SCALE GENOMIC DNA]</scope>
    <source>
        <strain evidence="3">S2</strain>
        <tissue evidence="3">Leaf</tissue>
    </source>
</reference>
<dbReference type="Proteomes" id="UP000327157">
    <property type="component" value="Unassembled WGS sequence"/>
</dbReference>
<dbReference type="AlphaFoldDB" id="A0A5N5I6D0"/>
<reference evidence="3 4" key="1">
    <citation type="submission" date="2019-09" db="EMBL/GenBank/DDBJ databases">
        <authorList>
            <person name="Ou C."/>
        </authorList>
    </citation>
    <scope>NUCLEOTIDE SEQUENCE [LARGE SCALE GENOMIC DNA]</scope>
    <source>
        <strain evidence="3">S2</strain>
        <tissue evidence="3">Leaf</tissue>
    </source>
</reference>
<sequence length="225" mass="25093">MNAWRLYMDIIPSRANLVKRQIISDSSCVLCGCENEIGVHILRDCPCAACVWSFKCNPLNAVVSHTISWWQNFLLVTSYSLPLHDPPPPRLHRGNGTVIRDSARKFVDGLSKSFTHVPSPFFAKAFAIRYGLALASSKGFHNLTIESDSHQIIQALSASSPNLSPFGLIVEDVRKISLGITGVSFTHIKRQAKRGGSLTRSLQSLVLQPCFLVRRASIYYFRCFI</sequence>
<dbReference type="InterPro" id="IPR044730">
    <property type="entry name" value="RNase_H-like_dom_plant"/>
</dbReference>
<dbReference type="InterPro" id="IPR052929">
    <property type="entry name" value="RNase_H-like_EbsB-rel"/>
</dbReference>
<dbReference type="CDD" id="cd06222">
    <property type="entry name" value="RNase_H_like"/>
    <property type="match status" value="1"/>
</dbReference>
<evidence type="ECO:0000259" key="2">
    <source>
        <dbReference type="Pfam" id="PF13966"/>
    </source>
</evidence>
<dbReference type="InterPro" id="IPR002156">
    <property type="entry name" value="RNaseH_domain"/>
</dbReference>
<dbReference type="InterPro" id="IPR036397">
    <property type="entry name" value="RNaseH_sf"/>
</dbReference>
<dbReference type="Gene3D" id="3.30.420.10">
    <property type="entry name" value="Ribonuclease H-like superfamily/Ribonuclease H"/>
    <property type="match status" value="1"/>
</dbReference>
<dbReference type="GO" id="GO:0003676">
    <property type="term" value="F:nucleic acid binding"/>
    <property type="evidence" value="ECO:0007669"/>
    <property type="project" value="InterPro"/>
</dbReference>
<accession>A0A5N5I6D0</accession>
<proteinExistence type="predicted"/>
<organism evidence="3 4">
    <name type="scientific">Pyrus ussuriensis x Pyrus communis</name>
    <dbReference type="NCBI Taxonomy" id="2448454"/>
    <lineage>
        <taxon>Eukaryota</taxon>
        <taxon>Viridiplantae</taxon>
        <taxon>Streptophyta</taxon>
        <taxon>Embryophyta</taxon>
        <taxon>Tracheophyta</taxon>
        <taxon>Spermatophyta</taxon>
        <taxon>Magnoliopsida</taxon>
        <taxon>eudicotyledons</taxon>
        <taxon>Gunneridae</taxon>
        <taxon>Pentapetalae</taxon>
        <taxon>rosids</taxon>
        <taxon>fabids</taxon>
        <taxon>Rosales</taxon>
        <taxon>Rosaceae</taxon>
        <taxon>Amygdaloideae</taxon>
        <taxon>Maleae</taxon>
        <taxon>Pyrus</taxon>
    </lineage>
</organism>
<gene>
    <name evidence="3" type="ORF">D8674_036634</name>
</gene>
<dbReference type="Pfam" id="PF13456">
    <property type="entry name" value="RVT_3"/>
    <property type="match status" value="1"/>
</dbReference>
<dbReference type="Pfam" id="PF13966">
    <property type="entry name" value="zf-RVT"/>
    <property type="match status" value="1"/>
</dbReference>
<protein>
    <recommendedName>
        <fullName evidence="5">RNase H type-1 domain-containing protein</fullName>
    </recommendedName>
</protein>
<evidence type="ECO:0000313" key="3">
    <source>
        <dbReference type="EMBL" id="KAB2633992.1"/>
    </source>
</evidence>
<evidence type="ECO:0000259" key="1">
    <source>
        <dbReference type="Pfam" id="PF13456"/>
    </source>
</evidence>
<evidence type="ECO:0008006" key="5">
    <source>
        <dbReference type="Google" id="ProtNLM"/>
    </source>
</evidence>
<comment type="caution">
    <text evidence="3">The sequence shown here is derived from an EMBL/GenBank/DDBJ whole genome shotgun (WGS) entry which is preliminary data.</text>
</comment>
<dbReference type="GO" id="GO:0004523">
    <property type="term" value="F:RNA-DNA hybrid ribonuclease activity"/>
    <property type="evidence" value="ECO:0007669"/>
    <property type="project" value="InterPro"/>
</dbReference>
<dbReference type="PANTHER" id="PTHR47074:SF48">
    <property type="entry name" value="POLYNUCLEOTIDYL TRANSFERASE, RIBONUCLEASE H-LIKE SUPERFAMILY PROTEIN"/>
    <property type="match status" value="1"/>
</dbReference>
<dbReference type="OrthoDB" id="1906820at2759"/>
<feature type="domain" description="RNase H type-1" evidence="1">
    <location>
        <begin position="94"/>
        <end position="192"/>
    </location>
</feature>
<name>A0A5N5I6D0_9ROSA</name>
<evidence type="ECO:0000313" key="4">
    <source>
        <dbReference type="Proteomes" id="UP000327157"/>
    </source>
</evidence>
<keyword evidence="4" id="KW-1185">Reference proteome</keyword>
<dbReference type="PANTHER" id="PTHR47074">
    <property type="entry name" value="BNAC02G40300D PROTEIN"/>
    <property type="match status" value="1"/>
</dbReference>